<organism evidence="2 3">
    <name type="scientific">Candidatus Nitrososphaera evergladensis SR1</name>
    <dbReference type="NCBI Taxonomy" id="1459636"/>
    <lineage>
        <taxon>Archaea</taxon>
        <taxon>Nitrososphaerota</taxon>
        <taxon>Nitrososphaeria</taxon>
        <taxon>Nitrososphaerales</taxon>
        <taxon>Nitrososphaeraceae</taxon>
        <taxon>Nitrososphaera</taxon>
    </lineage>
</organism>
<dbReference type="EMBL" id="CP007174">
    <property type="protein sequence ID" value="AIF82555.1"/>
    <property type="molecule type" value="Genomic_DNA"/>
</dbReference>
<evidence type="ECO:0000256" key="1">
    <source>
        <dbReference type="SAM" id="Phobius"/>
    </source>
</evidence>
<keyword evidence="1" id="KW-0472">Membrane</keyword>
<evidence type="ECO:0000313" key="2">
    <source>
        <dbReference type="EMBL" id="AIF82555.1"/>
    </source>
</evidence>
<keyword evidence="1" id="KW-1133">Transmembrane helix</keyword>
<protein>
    <submittedName>
        <fullName evidence="2">Uncharacterized protein</fullName>
    </submittedName>
</protein>
<sequence length="37" mass="3951">MGIFKQGSVNYGNFLLTTAARTAIVIIIIIIEVVALS</sequence>
<feature type="transmembrane region" description="Helical" evidence="1">
    <location>
        <begin position="14"/>
        <end position="36"/>
    </location>
</feature>
<accession>A0A075MN30</accession>
<gene>
    <name evidence="2" type="ORF">NTE_00474</name>
</gene>
<dbReference type="HOGENOM" id="CLU_3338259_0_0_2"/>
<keyword evidence="1" id="KW-0812">Transmembrane</keyword>
<dbReference type="KEGG" id="nev:NTE_00474"/>
<reference evidence="2 3" key="1">
    <citation type="journal article" date="2014" name="PLoS ONE">
        <title>Genome Sequence of Candidatus Nitrososphaera evergladensis from Group I.1b Enriched from Everglades Soil Reveals Novel Genomic Features of the Ammonia-Oxidizing Archaea.</title>
        <authorList>
            <person name="Zhalnina K.V."/>
            <person name="Dias R."/>
            <person name="Leonard M.T."/>
            <person name="Dorr de Quadros P."/>
            <person name="Camargo F.A."/>
            <person name="Drew J.C."/>
            <person name="Farmerie W.G."/>
            <person name="Daroub S.H."/>
            <person name="Triplett E.W."/>
        </authorList>
    </citation>
    <scope>NUCLEOTIDE SEQUENCE [LARGE SCALE GENOMIC DNA]</scope>
    <source>
        <strain evidence="2 3">SR1</strain>
    </source>
</reference>
<keyword evidence="3" id="KW-1185">Reference proteome</keyword>
<dbReference type="Proteomes" id="UP000028194">
    <property type="component" value="Chromosome"/>
</dbReference>
<dbReference type="AlphaFoldDB" id="A0A075MN30"/>
<evidence type="ECO:0000313" key="3">
    <source>
        <dbReference type="Proteomes" id="UP000028194"/>
    </source>
</evidence>
<name>A0A075MN30_9ARCH</name>
<proteinExistence type="predicted"/>